<dbReference type="GO" id="GO:0003848">
    <property type="term" value="F:2-amino-4-hydroxy-6-hydroxymethyldihydropteridine diphosphokinase activity"/>
    <property type="evidence" value="ECO:0007669"/>
    <property type="project" value="UniProtKB-EC"/>
</dbReference>
<keyword evidence="15" id="KW-1185">Reference proteome</keyword>
<evidence type="ECO:0000256" key="10">
    <source>
        <dbReference type="ARBA" id="ARBA00029409"/>
    </source>
</evidence>
<keyword evidence="6" id="KW-0547">Nucleotide-binding</keyword>
<dbReference type="CDD" id="cd00483">
    <property type="entry name" value="HPPK"/>
    <property type="match status" value="1"/>
</dbReference>
<name>A0A1G7E9B5_9RHOB</name>
<keyword evidence="7 14" id="KW-0418">Kinase</keyword>
<evidence type="ECO:0000256" key="7">
    <source>
        <dbReference type="ARBA" id="ARBA00022777"/>
    </source>
</evidence>
<protein>
    <recommendedName>
        <fullName evidence="4">2-amino-4-hydroxy-6-hydroxymethyldihydropteridine pyrophosphokinase</fullName>
        <ecNumber evidence="3">2.7.6.3</ecNumber>
    </recommendedName>
    <alternativeName>
        <fullName evidence="11">6-hydroxymethyl-7,8-dihydropterin pyrophosphokinase</fullName>
    </alternativeName>
    <alternativeName>
        <fullName evidence="12">7,8-dihydro-6-hydroxymethylpterin-pyrophosphokinase</fullName>
    </alternativeName>
</protein>
<dbReference type="InterPro" id="IPR000550">
    <property type="entry name" value="Hppk"/>
</dbReference>
<evidence type="ECO:0000256" key="1">
    <source>
        <dbReference type="ARBA" id="ARBA00005051"/>
    </source>
</evidence>
<dbReference type="PANTHER" id="PTHR43071">
    <property type="entry name" value="2-AMINO-4-HYDROXY-6-HYDROXYMETHYLDIHYDROPTERIDINE PYROPHOSPHOKINASE"/>
    <property type="match status" value="1"/>
</dbReference>
<evidence type="ECO:0000256" key="2">
    <source>
        <dbReference type="ARBA" id="ARBA00005810"/>
    </source>
</evidence>
<evidence type="ECO:0000256" key="11">
    <source>
        <dbReference type="ARBA" id="ARBA00029766"/>
    </source>
</evidence>
<evidence type="ECO:0000256" key="6">
    <source>
        <dbReference type="ARBA" id="ARBA00022741"/>
    </source>
</evidence>
<evidence type="ECO:0000259" key="13">
    <source>
        <dbReference type="Pfam" id="PF01288"/>
    </source>
</evidence>
<keyword evidence="8" id="KW-0067">ATP-binding</keyword>
<dbReference type="NCBIfam" id="TIGR01498">
    <property type="entry name" value="folK"/>
    <property type="match status" value="1"/>
</dbReference>
<comment type="pathway">
    <text evidence="1">Cofactor biosynthesis; tetrahydrofolate biosynthesis; 2-amino-4-hydroxy-6-hydroxymethyl-7,8-dihydropteridine diphosphate from 7,8-dihydroneopterin triphosphate: step 4/4.</text>
</comment>
<evidence type="ECO:0000256" key="9">
    <source>
        <dbReference type="ARBA" id="ARBA00022909"/>
    </source>
</evidence>
<dbReference type="GO" id="GO:0046654">
    <property type="term" value="P:tetrahydrofolate biosynthetic process"/>
    <property type="evidence" value="ECO:0007669"/>
    <property type="project" value="UniProtKB-UniPathway"/>
</dbReference>
<dbReference type="AlphaFoldDB" id="A0A1G7E9B5"/>
<evidence type="ECO:0000256" key="5">
    <source>
        <dbReference type="ARBA" id="ARBA00022679"/>
    </source>
</evidence>
<proteinExistence type="inferred from homology"/>
<sequence>MPQLGQIDNSQGQFCRALVALGGNAASPAGPPAATVRAAMAAVADLGRAARCSPLFTTPAFPAGAGPDFVNAAMAFETRLAPEALLAELHAIEARFGRERLARWGMRSLDLDLLALDGLILPDLAGWSAWRDLAPERQAREAPDRLILPHPRLQDRAFVLVPLCEVAADWRHPATGLSVRAMRDALPEADRAAVRPL</sequence>
<dbReference type="InterPro" id="IPR035907">
    <property type="entry name" value="Hppk_sf"/>
</dbReference>
<dbReference type="RefSeq" id="WP_090111662.1">
    <property type="nucleotide sequence ID" value="NZ_FNAT01000003.1"/>
</dbReference>
<evidence type="ECO:0000256" key="3">
    <source>
        <dbReference type="ARBA" id="ARBA00013253"/>
    </source>
</evidence>
<dbReference type="SUPFAM" id="SSF55083">
    <property type="entry name" value="6-hydroxymethyl-7,8-dihydropterin pyrophosphokinase, HPPK"/>
    <property type="match status" value="1"/>
</dbReference>
<keyword evidence="9" id="KW-0289">Folate biosynthesis</keyword>
<dbReference type="EMBL" id="FNAT01000003">
    <property type="protein sequence ID" value="SDE60314.1"/>
    <property type="molecule type" value="Genomic_DNA"/>
</dbReference>
<dbReference type="GO" id="GO:0005524">
    <property type="term" value="F:ATP binding"/>
    <property type="evidence" value="ECO:0007669"/>
    <property type="project" value="UniProtKB-KW"/>
</dbReference>
<dbReference type="GO" id="GO:0016301">
    <property type="term" value="F:kinase activity"/>
    <property type="evidence" value="ECO:0007669"/>
    <property type="project" value="UniProtKB-KW"/>
</dbReference>
<dbReference type="UniPathway" id="UPA00077">
    <property type="reaction ID" value="UER00155"/>
</dbReference>
<evidence type="ECO:0000256" key="12">
    <source>
        <dbReference type="ARBA" id="ARBA00033413"/>
    </source>
</evidence>
<evidence type="ECO:0000256" key="4">
    <source>
        <dbReference type="ARBA" id="ARBA00016218"/>
    </source>
</evidence>
<dbReference type="Gene3D" id="3.30.70.560">
    <property type="entry name" value="7,8-Dihydro-6-hydroxymethylpterin-pyrophosphokinase HPPK"/>
    <property type="match status" value="1"/>
</dbReference>
<evidence type="ECO:0000313" key="15">
    <source>
        <dbReference type="Proteomes" id="UP000198922"/>
    </source>
</evidence>
<comment type="similarity">
    <text evidence="2">Belongs to the HPPK family.</text>
</comment>
<dbReference type="OrthoDB" id="9808041at2"/>
<gene>
    <name evidence="14" type="ORF">SAMN04488567_2064</name>
</gene>
<organism evidence="14 15">
    <name type="scientific">Limimaricola pyoseonensis</name>
    <dbReference type="NCBI Taxonomy" id="521013"/>
    <lineage>
        <taxon>Bacteria</taxon>
        <taxon>Pseudomonadati</taxon>
        <taxon>Pseudomonadota</taxon>
        <taxon>Alphaproteobacteria</taxon>
        <taxon>Rhodobacterales</taxon>
        <taxon>Paracoccaceae</taxon>
        <taxon>Limimaricola</taxon>
    </lineage>
</organism>
<dbReference type="GO" id="GO:0046656">
    <property type="term" value="P:folic acid biosynthetic process"/>
    <property type="evidence" value="ECO:0007669"/>
    <property type="project" value="UniProtKB-KW"/>
</dbReference>
<keyword evidence="5" id="KW-0808">Transferase</keyword>
<dbReference type="STRING" id="521013.SAMN04488567_2064"/>
<dbReference type="EC" id="2.7.6.3" evidence="3"/>
<evidence type="ECO:0000313" key="14">
    <source>
        <dbReference type="EMBL" id="SDE60314.1"/>
    </source>
</evidence>
<dbReference type="Pfam" id="PF01288">
    <property type="entry name" value="HPPK"/>
    <property type="match status" value="1"/>
</dbReference>
<feature type="domain" description="7,8-dihydro-6-hydroxymethylpterin-pyrophosphokinase" evidence="13">
    <location>
        <begin position="19"/>
        <end position="167"/>
    </location>
</feature>
<dbReference type="PANTHER" id="PTHR43071:SF1">
    <property type="entry name" value="2-AMINO-4-HYDROXY-6-HYDROXYMETHYLDIHYDROPTERIDINE PYROPHOSPHOKINASE"/>
    <property type="match status" value="1"/>
</dbReference>
<evidence type="ECO:0000256" key="8">
    <source>
        <dbReference type="ARBA" id="ARBA00022840"/>
    </source>
</evidence>
<comment type="function">
    <text evidence="10">Catalyzes the transfer of pyrophosphate from adenosine triphosphate (ATP) to 6-hydroxymethyl-7,8-dihydropterin, an enzymatic step in folate biosynthesis pathway.</text>
</comment>
<accession>A0A1G7E9B5</accession>
<dbReference type="Proteomes" id="UP000198922">
    <property type="component" value="Unassembled WGS sequence"/>
</dbReference>
<reference evidence="15" key="1">
    <citation type="submission" date="2016-10" db="EMBL/GenBank/DDBJ databases">
        <authorList>
            <person name="Varghese N."/>
            <person name="Submissions S."/>
        </authorList>
    </citation>
    <scope>NUCLEOTIDE SEQUENCE [LARGE SCALE GENOMIC DNA]</scope>
    <source>
        <strain evidence="15">DSM 21424</strain>
    </source>
</reference>